<keyword evidence="3 13" id="KW-0521">NADP</keyword>
<dbReference type="PANTHER" id="PTHR11728:SF1">
    <property type="entry name" value="GLYCEROL-3-PHOSPHATE DEHYDROGENASE [NAD(+)] 2, CHLOROPLASTIC"/>
    <property type="match status" value="1"/>
</dbReference>
<feature type="binding site" evidence="16">
    <location>
        <position position="252"/>
    </location>
    <ligand>
        <name>NAD(+)</name>
        <dbReference type="ChEBI" id="CHEBI:57540"/>
    </ligand>
</feature>
<feature type="domain" description="Glycerol-3-phosphate dehydrogenase NAD-dependent N-terminal" evidence="18">
    <location>
        <begin position="2"/>
        <end position="157"/>
    </location>
</feature>
<dbReference type="RefSeq" id="WP_131748893.1">
    <property type="nucleotide sequence ID" value="NZ_CAACYI010000001.1"/>
</dbReference>
<dbReference type="HAMAP" id="MF_00394">
    <property type="entry name" value="NAD_Glyc3P_dehydrog"/>
    <property type="match status" value="1"/>
</dbReference>
<feature type="binding site" evidence="13">
    <location>
        <position position="241"/>
    </location>
    <ligand>
        <name>sn-glycerol 3-phosphate</name>
        <dbReference type="ChEBI" id="CHEBI:57597"/>
    </ligand>
</feature>
<protein>
    <recommendedName>
        <fullName evidence="11 13">Glycerol-3-phosphate dehydrogenase [NAD(P)+]</fullName>
        <ecNumber evidence="10 13">1.1.1.94</ecNumber>
    </recommendedName>
    <alternativeName>
        <fullName evidence="13">NAD(P)(+)-dependent glycerol-3-phosphate dehydrogenase</fullName>
    </alternativeName>
    <alternativeName>
        <fullName evidence="12 13">NAD(P)H-dependent dihydroxyacetone-phosphate reductase</fullName>
    </alternativeName>
</protein>
<dbReference type="InterPro" id="IPR006109">
    <property type="entry name" value="G3P_DH_NAD-dep_C"/>
</dbReference>
<feature type="binding site" evidence="15">
    <location>
        <begin position="252"/>
        <end position="253"/>
    </location>
    <ligand>
        <name>substrate</name>
    </ligand>
</feature>
<dbReference type="FunFam" id="3.40.50.720:FF:000019">
    <property type="entry name" value="Glycerol-3-phosphate dehydrogenase [NAD(P)+]"/>
    <property type="match status" value="1"/>
</dbReference>
<feature type="binding site" evidence="15">
    <location>
        <position position="105"/>
    </location>
    <ligand>
        <name>substrate</name>
    </ligand>
</feature>
<dbReference type="GO" id="GO:0047952">
    <property type="term" value="F:glycerol-3-phosphate dehydrogenase [NAD(P)+] activity"/>
    <property type="evidence" value="ECO:0007669"/>
    <property type="project" value="UniProtKB-UniRule"/>
</dbReference>
<feature type="binding site" evidence="13">
    <location>
        <position position="137"/>
    </location>
    <ligand>
        <name>NADPH</name>
        <dbReference type="ChEBI" id="CHEBI:57783"/>
    </ligand>
</feature>
<evidence type="ECO:0000256" key="5">
    <source>
        <dbReference type="ARBA" id="ARBA00023027"/>
    </source>
</evidence>
<evidence type="ECO:0000256" key="3">
    <source>
        <dbReference type="ARBA" id="ARBA00022857"/>
    </source>
</evidence>
<dbReference type="GO" id="GO:0046167">
    <property type="term" value="P:glycerol-3-phosphate biosynthetic process"/>
    <property type="evidence" value="ECO:0007669"/>
    <property type="project" value="UniProtKB-UniRule"/>
</dbReference>
<feature type="binding site" evidence="13">
    <location>
        <position position="105"/>
    </location>
    <ligand>
        <name>NADPH</name>
        <dbReference type="ChEBI" id="CHEBI:57783"/>
    </ligand>
</feature>
<comment type="pathway">
    <text evidence="13">Membrane lipid metabolism; glycerophospholipid metabolism.</text>
</comment>
<evidence type="ECO:0000256" key="12">
    <source>
        <dbReference type="ARBA" id="ARBA00080511"/>
    </source>
</evidence>
<dbReference type="SUPFAM" id="SSF48179">
    <property type="entry name" value="6-phosphogluconate dehydrogenase C-terminal domain-like"/>
    <property type="match status" value="1"/>
</dbReference>
<dbReference type="InterPro" id="IPR011128">
    <property type="entry name" value="G3P_DH_NAD-dep_N"/>
</dbReference>
<dbReference type="EC" id="1.1.1.94" evidence="10 13"/>
<dbReference type="Pfam" id="PF07479">
    <property type="entry name" value="NAD_Gly3P_dh_C"/>
    <property type="match status" value="1"/>
</dbReference>
<comment type="function">
    <text evidence="13">Catalyzes the reduction of the glycolytic intermediate dihydroxyacetone phosphate (DHAP) to sn-glycerol 3-phosphate (G3P), the key precursor for phospholipid synthesis.</text>
</comment>
<comment type="subcellular location">
    <subcellularLocation>
        <location evidence="13">Cytoplasm</location>
    </subcellularLocation>
</comment>
<evidence type="ECO:0000259" key="18">
    <source>
        <dbReference type="Pfam" id="PF01210"/>
    </source>
</evidence>
<evidence type="ECO:0000256" key="8">
    <source>
        <dbReference type="ARBA" id="ARBA00023264"/>
    </source>
</evidence>
<evidence type="ECO:0000256" key="2">
    <source>
        <dbReference type="ARBA" id="ARBA00022516"/>
    </source>
</evidence>
<evidence type="ECO:0000256" key="14">
    <source>
        <dbReference type="PIRSR" id="PIRSR000114-1"/>
    </source>
</evidence>
<dbReference type="EMBL" id="CAACYI010000001">
    <property type="protein sequence ID" value="VFB16300.1"/>
    <property type="molecule type" value="Genomic_DNA"/>
</dbReference>
<comment type="catalytic activity">
    <reaction evidence="9">
        <text>sn-glycerol 3-phosphate + NADP(+) = dihydroxyacetone phosphate + NADPH + H(+)</text>
        <dbReference type="Rhea" id="RHEA:11096"/>
        <dbReference type="ChEBI" id="CHEBI:15378"/>
        <dbReference type="ChEBI" id="CHEBI:57597"/>
        <dbReference type="ChEBI" id="CHEBI:57642"/>
        <dbReference type="ChEBI" id="CHEBI:57783"/>
        <dbReference type="ChEBI" id="CHEBI:58349"/>
        <dbReference type="EC" id="1.1.1.94"/>
    </reaction>
    <physiologicalReaction direction="right-to-left" evidence="9">
        <dbReference type="Rhea" id="RHEA:11098"/>
    </physiologicalReaction>
</comment>
<dbReference type="InterPro" id="IPR008927">
    <property type="entry name" value="6-PGluconate_DH-like_C_sf"/>
</dbReference>
<feature type="binding site" evidence="13">
    <location>
        <position position="11"/>
    </location>
    <ligand>
        <name>NADPH</name>
        <dbReference type="ChEBI" id="CHEBI:57783"/>
    </ligand>
</feature>
<dbReference type="PANTHER" id="PTHR11728">
    <property type="entry name" value="GLYCEROL-3-PHOSPHATE DEHYDROGENASE"/>
    <property type="match status" value="1"/>
</dbReference>
<dbReference type="NCBIfam" id="NF000940">
    <property type="entry name" value="PRK00094.1-2"/>
    <property type="match status" value="1"/>
</dbReference>
<comment type="catalytic activity">
    <reaction evidence="13">
        <text>sn-glycerol 3-phosphate + NAD(+) = dihydroxyacetone phosphate + NADH + H(+)</text>
        <dbReference type="Rhea" id="RHEA:11092"/>
        <dbReference type="ChEBI" id="CHEBI:15378"/>
        <dbReference type="ChEBI" id="CHEBI:57540"/>
        <dbReference type="ChEBI" id="CHEBI:57597"/>
        <dbReference type="ChEBI" id="CHEBI:57642"/>
        <dbReference type="ChEBI" id="CHEBI:57945"/>
        <dbReference type="EC" id="1.1.1.94"/>
    </reaction>
</comment>
<dbReference type="Pfam" id="PF01210">
    <property type="entry name" value="NAD_Gly3P_dh_N"/>
    <property type="match status" value="1"/>
</dbReference>
<keyword evidence="5 13" id="KW-0520">NAD</keyword>
<evidence type="ECO:0000256" key="6">
    <source>
        <dbReference type="ARBA" id="ARBA00023098"/>
    </source>
</evidence>
<feature type="binding site" evidence="13">
    <location>
        <position position="251"/>
    </location>
    <ligand>
        <name>sn-glycerol 3-phosphate</name>
        <dbReference type="ChEBI" id="CHEBI:57597"/>
    </ligand>
</feature>
<dbReference type="GO" id="GO:0006650">
    <property type="term" value="P:glycerophospholipid metabolic process"/>
    <property type="evidence" value="ECO:0007669"/>
    <property type="project" value="UniProtKB-UniRule"/>
</dbReference>
<feature type="binding site" evidence="13">
    <location>
        <position position="252"/>
    </location>
    <ligand>
        <name>sn-glycerol 3-phosphate</name>
        <dbReference type="ChEBI" id="CHEBI:57597"/>
    </ligand>
</feature>
<feature type="binding site" evidence="13">
    <location>
        <position position="253"/>
    </location>
    <ligand>
        <name>sn-glycerol 3-phosphate</name>
        <dbReference type="ChEBI" id="CHEBI:57597"/>
    </ligand>
</feature>
<evidence type="ECO:0000256" key="15">
    <source>
        <dbReference type="PIRSR" id="PIRSR000114-2"/>
    </source>
</evidence>
<feature type="binding site" evidence="13">
    <location>
        <position position="188"/>
    </location>
    <ligand>
        <name>sn-glycerol 3-phosphate</name>
        <dbReference type="ChEBI" id="CHEBI:57597"/>
    </ligand>
</feature>
<dbReference type="GO" id="GO:0008654">
    <property type="term" value="P:phospholipid biosynthetic process"/>
    <property type="evidence" value="ECO:0007669"/>
    <property type="project" value="UniProtKB-KW"/>
</dbReference>
<comment type="caution">
    <text evidence="13">Lacks conserved residue(s) required for the propagation of feature annotation.</text>
</comment>
<dbReference type="Gene3D" id="1.10.1040.10">
    <property type="entry name" value="N-(1-d-carboxylethyl)-l-norvaline Dehydrogenase, domain 2"/>
    <property type="match status" value="1"/>
</dbReference>
<evidence type="ECO:0000256" key="13">
    <source>
        <dbReference type="HAMAP-Rule" id="MF_00394"/>
    </source>
</evidence>
<evidence type="ECO:0000256" key="10">
    <source>
        <dbReference type="ARBA" id="ARBA00066687"/>
    </source>
</evidence>
<dbReference type="UniPathway" id="UPA00940"/>
<feature type="binding site" evidence="13">
    <location>
        <position position="10"/>
    </location>
    <ligand>
        <name>NADPH</name>
        <dbReference type="ChEBI" id="CHEBI:57783"/>
    </ligand>
</feature>
<feature type="binding site" evidence="13">
    <location>
        <position position="135"/>
    </location>
    <ligand>
        <name>sn-glycerol 3-phosphate</name>
        <dbReference type="ChEBI" id="CHEBI:57597"/>
    </ligand>
</feature>
<dbReference type="SUPFAM" id="SSF51735">
    <property type="entry name" value="NAD(P)-binding Rossmann-fold domains"/>
    <property type="match status" value="1"/>
</dbReference>
<evidence type="ECO:0000256" key="4">
    <source>
        <dbReference type="ARBA" id="ARBA00023002"/>
    </source>
</evidence>
<evidence type="ECO:0000256" key="11">
    <source>
        <dbReference type="ARBA" id="ARBA00069372"/>
    </source>
</evidence>
<dbReference type="GO" id="GO:0046168">
    <property type="term" value="P:glycerol-3-phosphate catabolic process"/>
    <property type="evidence" value="ECO:0007669"/>
    <property type="project" value="InterPro"/>
</dbReference>
<feature type="binding site" evidence="16">
    <location>
        <position position="137"/>
    </location>
    <ligand>
        <name>NAD(+)</name>
        <dbReference type="ChEBI" id="CHEBI:57540"/>
    </ligand>
</feature>
<accession>A0A8H2QSW6</accession>
<dbReference type="NCBIfam" id="NF000941">
    <property type="entry name" value="PRK00094.1-3"/>
    <property type="match status" value="1"/>
</dbReference>
<dbReference type="InterPro" id="IPR013328">
    <property type="entry name" value="6PGD_dom2"/>
</dbReference>
<reference evidence="20 21" key="1">
    <citation type="submission" date="2019-02" db="EMBL/GenBank/DDBJ databases">
        <authorList>
            <consortium name="Pathogen Informatics"/>
        </authorList>
    </citation>
    <scope>NUCLEOTIDE SEQUENCE [LARGE SCALE GENOMIC DNA]</scope>
    <source>
        <strain evidence="20 21">3012STDY7089603</strain>
    </source>
</reference>
<dbReference type="InterPro" id="IPR036291">
    <property type="entry name" value="NAD(P)-bd_dom_sf"/>
</dbReference>
<organism evidence="20 21">
    <name type="scientific">Urinicoccus massiliensis</name>
    <dbReference type="NCBI Taxonomy" id="1723382"/>
    <lineage>
        <taxon>Bacteria</taxon>
        <taxon>Bacillati</taxon>
        <taxon>Bacillota</taxon>
        <taxon>Tissierellia</taxon>
        <taxon>Tissierellales</taxon>
        <taxon>Peptoniphilaceae</taxon>
        <taxon>Urinicoccus</taxon>
    </lineage>
</organism>
<dbReference type="AlphaFoldDB" id="A0A8H2QSW6"/>
<comment type="similarity">
    <text evidence="1 13 17">Belongs to the NAD-dependent glycerol-3-phosphate dehydrogenase family.</text>
</comment>
<keyword evidence="21" id="KW-1185">Reference proteome</keyword>
<feature type="binding site" evidence="16">
    <location>
        <begin position="7"/>
        <end position="12"/>
    </location>
    <ligand>
        <name>NAD(+)</name>
        <dbReference type="ChEBI" id="CHEBI:57540"/>
    </ligand>
</feature>
<gene>
    <name evidence="13 20" type="primary">gpsA</name>
    <name evidence="20" type="ORF">NCTC13150_00821</name>
</gene>
<feature type="binding site" evidence="13">
    <location>
        <position position="48"/>
    </location>
    <ligand>
        <name>NADPH</name>
        <dbReference type="ChEBI" id="CHEBI:57783"/>
    </ligand>
</feature>
<keyword evidence="7 13" id="KW-0594">Phospholipid biosynthesis</keyword>
<evidence type="ECO:0000313" key="21">
    <source>
        <dbReference type="Proteomes" id="UP000377798"/>
    </source>
</evidence>
<keyword evidence="8 13" id="KW-1208">Phospholipid metabolism</keyword>
<keyword evidence="6 13" id="KW-0443">Lipid metabolism</keyword>
<evidence type="ECO:0000259" key="19">
    <source>
        <dbReference type="Pfam" id="PF07479"/>
    </source>
</evidence>
<dbReference type="PRINTS" id="PR00077">
    <property type="entry name" value="GPDHDRGNASE"/>
</dbReference>
<evidence type="ECO:0000256" key="1">
    <source>
        <dbReference type="ARBA" id="ARBA00011009"/>
    </source>
</evidence>
<feature type="binding site" evidence="13">
    <location>
        <position position="278"/>
    </location>
    <ligand>
        <name>NADPH</name>
        <dbReference type="ChEBI" id="CHEBI:57783"/>
    </ligand>
</feature>
<evidence type="ECO:0000256" key="17">
    <source>
        <dbReference type="RuleBase" id="RU000437"/>
    </source>
</evidence>
<dbReference type="PROSITE" id="PS00957">
    <property type="entry name" value="NAD_G3PDH"/>
    <property type="match status" value="1"/>
</dbReference>
<keyword evidence="13" id="KW-0963">Cytoplasm</keyword>
<keyword evidence="2 13" id="KW-0444">Lipid biosynthesis</keyword>
<dbReference type="FunFam" id="1.10.1040.10:FF:000001">
    <property type="entry name" value="Glycerol-3-phosphate dehydrogenase [NAD(P)+]"/>
    <property type="match status" value="1"/>
</dbReference>
<dbReference type="GO" id="GO:0005829">
    <property type="term" value="C:cytosol"/>
    <property type="evidence" value="ECO:0007669"/>
    <property type="project" value="TreeGrafter"/>
</dbReference>
<proteinExistence type="inferred from homology"/>
<feature type="domain" description="Glycerol-3-phosphate dehydrogenase NAD-dependent C-terminal" evidence="19">
    <location>
        <begin position="177"/>
        <end position="317"/>
    </location>
</feature>
<dbReference type="InterPro" id="IPR006168">
    <property type="entry name" value="G3P_DH_NAD-dep"/>
</dbReference>
<dbReference type="NCBIfam" id="NF000942">
    <property type="entry name" value="PRK00094.1-4"/>
    <property type="match status" value="1"/>
</dbReference>
<feature type="binding site" evidence="13">
    <location>
        <position position="133"/>
    </location>
    <ligand>
        <name>sn-glycerol 3-phosphate</name>
        <dbReference type="ChEBI" id="CHEBI:57597"/>
    </ligand>
</feature>
<feature type="binding site" evidence="13">
    <location>
        <position position="105"/>
    </location>
    <ligand>
        <name>sn-glycerol 3-phosphate</name>
        <dbReference type="ChEBI" id="CHEBI:57597"/>
    </ligand>
</feature>
<dbReference type="Proteomes" id="UP000377798">
    <property type="component" value="Unassembled WGS sequence"/>
</dbReference>
<evidence type="ECO:0000313" key="20">
    <source>
        <dbReference type="EMBL" id="VFB16300.1"/>
    </source>
</evidence>
<name>A0A8H2QSW6_9FIRM</name>
<dbReference type="GO" id="GO:0051287">
    <property type="term" value="F:NAD binding"/>
    <property type="evidence" value="ECO:0007669"/>
    <property type="project" value="InterPro"/>
</dbReference>
<sequence>MKIAVLGAGSWGTAIARLLANKGHDLVMYTNSKDQYKVLQESKENPDYLPGISLPQNLSYTLNLACVEEAEVIVLAVPTSACREVLGKIKEYSLKEDAVLVNLAKGIENKSLKRVSEISKEILGDLPFVCLSGPSHAEEVAKDIPTCVTVACQDMSYAYKIQNIFSTKNFRVYTNHDLVGVELGGALKNIIALAAGISDGLQFGDNTKAALMTRGMYEISKLAIEMGGNPQTFHGLAGMGDLIVTCTSMHSRNRRCGILIGQGLSVEEASHEVGMVVEGIKTTKSAYDLAKKLSVDMPITNKLYGVLYEGKNPLEAVKILMARDSKDEIEEVFFL</sequence>
<feature type="active site" description="Proton acceptor" evidence="13 14">
    <location>
        <position position="188"/>
    </location>
</feature>
<evidence type="ECO:0000256" key="16">
    <source>
        <dbReference type="PIRSR" id="PIRSR000114-3"/>
    </source>
</evidence>
<comment type="caution">
    <text evidence="20">The sequence shown here is derived from an EMBL/GenBank/DDBJ whole genome shotgun (WGS) entry which is preliminary data.</text>
</comment>
<dbReference type="Gene3D" id="3.40.50.720">
    <property type="entry name" value="NAD(P)-binding Rossmann-like Domain"/>
    <property type="match status" value="1"/>
</dbReference>
<keyword evidence="4 13" id="KW-0560">Oxidoreductase</keyword>
<feature type="binding site" evidence="13">
    <location>
        <position position="252"/>
    </location>
    <ligand>
        <name>NADPH</name>
        <dbReference type="ChEBI" id="CHEBI:57783"/>
    </ligand>
</feature>
<feature type="binding site" evidence="13">
    <location>
        <position position="276"/>
    </location>
    <ligand>
        <name>NADPH</name>
        <dbReference type="ChEBI" id="CHEBI:57783"/>
    </ligand>
</feature>
<evidence type="ECO:0000256" key="9">
    <source>
        <dbReference type="ARBA" id="ARBA00052716"/>
    </source>
</evidence>
<dbReference type="GO" id="GO:0005975">
    <property type="term" value="P:carbohydrate metabolic process"/>
    <property type="evidence" value="ECO:0007669"/>
    <property type="project" value="InterPro"/>
</dbReference>
<evidence type="ECO:0000256" key="7">
    <source>
        <dbReference type="ARBA" id="ARBA00023209"/>
    </source>
</evidence>
<dbReference type="PIRSF" id="PIRSF000114">
    <property type="entry name" value="Glycerol-3-P_dh"/>
    <property type="match status" value="1"/>
</dbReference>
<keyword evidence="13" id="KW-0547">Nucleotide-binding</keyword>